<evidence type="ECO:0000313" key="4">
    <source>
        <dbReference type="Ensembl" id="ENSOABP00000010232.1"/>
    </source>
</evidence>
<evidence type="ECO:0000256" key="1">
    <source>
        <dbReference type="ARBA" id="ARBA00022703"/>
    </source>
</evidence>
<dbReference type="Ensembl" id="ENSOABT00000010580.2">
    <property type="protein sequence ID" value="ENSOABP00000010232.1"/>
    <property type="gene ID" value="ENSOABG00000005370.2"/>
</dbReference>
<accession>A0A668RZI8</accession>
<dbReference type="AlphaFoldDB" id="A0A668RZI8"/>
<dbReference type="InterPro" id="IPR003508">
    <property type="entry name" value="CIDE-N_dom"/>
</dbReference>
<dbReference type="PANTHER" id="PTHR12306:SF8">
    <property type="entry name" value="LIPID TRANSFERASE CIDEA"/>
    <property type="match status" value="1"/>
</dbReference>
<name>A0A668RZI8_OREAU</name>
<evidence type="ECO:0000313" key="5">
    <source>
        <dbReference type="Proteomes" id="UP000472276"/>
    </source>
</evidence>
<sequence>IHQSASRTLTCTLSLTCVTMQLLIKVATPLLMQTLARVFMMSYQFLTLVLEEDGTVVDSEEFFQSLPNSTPLMVLEKGEMWTESKIIPCFRQPKKSGIAKVTFDLYKLQPKDFLCCLAIRATLYETYTLSYDFRFTRIKHILKNTSGLHI</sequence>
<keyword evidence="5" id="KW-1185">Reference proteome</keyword>
<dbReference type="GO" id="GO:0042981">
    <property type="term" value="P:regulation of apoptotic process"/>
    <property type="evidence" value="ECO:0007669"/>
    <property type="project" value="TreeGrafter"/>
</dbReference>
<keyword evidence="1 2" id="KW-0053">Apoptosis</keyword>
<organism evidence="4 5">
    <name type="scientific">Oreochromis aureus</name>
    <name type="common">Israeli tilapia</name>
    <name type="synonym">Chromis aureus</name>
    <dbReference type="NCBI Taxonomy" id="47969"/>
    <lineage>
        <taxon>Eukaryota</taxon>
        <taxon>Metazoa</taxon>
        <taxon>Chordata</taxon>
        <taxon>Craniata</taxon>
        <taxon>Vertebrata</taxon>
        <taxon>Euteleostomi</taxon>
        <taxon>Actinopterygii</taxon>
        <taxon>Neopterygii</taxon>
        <taxon>Teleostei</taxon>
        <taxon>Neoteleostei</taxon>
        <taxon>Acanthomorphata</taxon>
        <taxon>Ovalentaria</taxon>
        <taxon>Cichlomorphae</taxon>
        <taxon>Cichliformes</taxon>
        <taxon>Cichlidae</taxon>
        <taxon>African cichlids</taxon>
        <taxon>Pseudocrenilabrinae</taxon>
        <taxon>Oreochromini</taxon>
        <taxon>Oreochromis</taxon>
    </lineage>
</organism>
<evidence type="ECO:0000259" key="3">
    <source>
        <dbReference type="PROSITE" id="PS51135"/>
    </source>
</evidence>
<dbReference type="Pfam" id="PF02017">
    <property type="entry name" value="CIDE-N"/>
    <property type="match status" value="1"/>
</dbReference>
<dbReference type="Proteomes" id="UP000472276">
    <property type="component" value="Unassembled WGS sequence"/>
</dbReference>
<dbReference type="PROSITE" id="PS51135">
    <property type="entry name" value="CIDE_N"/>
    <property type="match status" value="1"/>
</dbReference>
<dbReference type="SUPFAM" id="SSF54277">
    <property type="entry name" value="CAD &amp; PB1 domains"/>
    <property type="match status" value="1"/>
</dbReference>
<gene>
    <name evidence="4" type="primary">cidea</name>
</gene>
<dbReference type="PANTHER" id="PTHR12306">
    <property type="entry name" value="CELL DEATH ACTIVATOR CIDE"/>
    <property type="match status" value="1"/>
</dbReference>
<reference evidence="4" key="2">
    <citation type="submission" date="2025-09" db="UniProtKB">
        <authorList>
            <consortium name="Ensembl"/>
        </authorList>
    </citation>
    <scope>IDENTIFICATION</scope>
</reference>
<protein>
    <recommendedName>
        <fullName evidence="3">CIDE-N domain-containing protein</fullName>
    </recommendedName>
</protein>
<proteinExistence type="predicted"/>
<dbReference type="Gene3D" id="3.10.20.10">
    <property type="match status" value="1"/>
</dbReference>
<reference evidence="4" key="1">
    <citation type="submission" date="2025-08" db="UniProtKB">
        <authorList>
            <consortium name="Ensembl"/>
        </authorList>
    </citation>
    <scope>IDENTIFICATION</scope>
</reference>
<evidence type="ECO:0000256" key="2">
    <source>
        <dbReference type="PROSITE-ProRule" id="PRU00447"/>
    </source>
</evidence>
<dbReference type="GO" id="GO:0006915">
    <property type="term" value="P:apoptotic process"/>
    <property type="evidence" value="ECO:0007669"/>
    <property type="project" value="UniProtKB-UniRule"/>
</dbReference>
<dbReference type="SMART" id="SM00266">
    <property type="entry name" value="CAD"/>
    <property type="match status" value="1"/>
</dbReference>
<feature type="domain" description="CIDE-N" evidence="3">
    <location>
        <begin position="1"/>
        <end position="83"/>
    </location>
</feature>